<dbReference type="Pfam" id="PF12974">
    <property type="entry name" value="Phosphonate-bd"/>
    <property type="match status" value="1"/>
</dbReference>
<evidence type="ECO:0008006" key="2">
    <source>
        <dbReference type="Google" id="ProtNLM"/>
    </source>
</evidence>
<dbReference type="EMBL" id="FN543104">
    <property type="protein sequence ID" value="CBA28938.1"/>
    <property type="molecule type" value="Genomic_DNA"/>
</dbReference>
<evidence type="ECO:0000313" key="1">
    <source>
        <dbReference type="EMBL" id="CBA28938.1"/>
    </source>
</evidence>
<organism evidence="1">
    <name type="scientific">Curvibacter symbiont subsp. Hydra magnipapillata</name>
    <dbReference type="NCBI Taxonomy" id="667019"/>
    <lineage>
        <taxon>Bacteria</taxon>
        <taxon>Pseudomonadati</taxon>
        <taxon>Pseudomonadota</taxon>
        <taxon>Betaproteobacteria</taxon>
        <taxon>Burkholderiales</taxon>
        <taxon>Comamonadaceae</taxon>
        <taxon>Curvibacter</taxon>
    </lineage>
</organism>
<dbReference type="PANTHER" id="PTHR35841">
    <property type="entry name" value="PHOSPHONATES-BINDING PERIPLASMIC PROTEIN"/>
    <property type="match status" value="1"/>
</dbReference>
<proteinExistence type="predicted"/>
<dbReference type="SUPFAM" id="SSF53850">
    <property type="entry name" value="Periplasmic binding protein-like II"/>
    <property type="match status" value="1"/>
</dbReference>
<accession>C9YA13</accession>
<dbReference type="PANTHER" id="PTHR35841:SF1">
    <property type="entry name" value="PHOSPHONATES-BINDING PERIPLASMIC PROTEIN"/>
    <property type="match status" value="1"/>
</dbReference>
<protein>
    <recommendedName>
        <fullName evidence="2">Phosphonate ABC transporter substrate-binding protein</fullName>
    </recommendedName>
</protein>
<dbReference type="AlphaFoldDB" id="C9YA13"/>
<dbReference type="Gene3D" id="3.40.190.10">
    <property type="entry name" value="Periplasmic binding protein-like II"/>
    <property type="match status" value="2"/>
</dbReference>
<gene>
    <name evidence="1" type="ORF">Csp_A09640</name>
</gene>
<sequence>MAGCSPGEPEHALTYSQGAREGTVPVYRFAVHPLHSPHKLLQTYQPLIDYLNAHLINAHLEVEASRDYRAFEVKVGEAGPAFLLPNPVQTLLARQRGYQVLAMAGDAEDFRGIFIVRKDAGIRQPQDLKGKTVSYPSPTALAAAIMPQYFLYKQGVDVQRDLKNSYVGSQESSILNAYLGTSSAAATWPPPWRMFQKDHPAEAAQMMQIWETPPLINNSVMAHESVPLPVRQQVKALLVGLKKVPEGAAILANLETAAFYPADNQSYDVVQTYLQTFEQNVRPVQLQLN</sequence>
<name>C9YA13_CURXX</name>
<reference evidence="1" key="1">
    <citation type="journal article" date="2010" name="Nature">
        <title>The dynamic genome of Hydra.</title>
        <authorList>
            <person name="Chapman J.A."/>
            <person name="Kirkness E.F."/>
            <person name="Simakov O."/>
            <person name="Hampson S.E."/>
            <person name="Mitros T."/>
            <person name="Weinmaier T."/>
            <person name="Rattei T."/>
            <person name="Balasubramanian P.G."/>
            <person name="Borman J."/>
            <person name="Busam D."/>
            <person name="Disbennett K."/>
            <person name="Pfannkoch C."/>
            <person name="Sumin N."/>
            <person name="Sutton G."/>
            <person name="Viswanathan L."/>
            <person name="Walenz B."/>
            <person name="Goodstein D.M."/>
            <person name="Hellsten U."/>
            <person name="Kawashima T."/>
            <person name="Prochnik S.E."/>
            <person name="Putnam N.H."/>
            <person name="Shu S."/>
            <person name="Blumberg B."/>
            <person name="Dana C.E."/>
            <person name="Gee L."/>
            <person name="Kibler D.F."/>
            <person name="Law L."/>
            <person name="Lindgens D."/>
            <person name="Martinez D.E."/>
            <person name="Peng J."/>
            <person name="Wigge P.A."/>
            <person name="Bertulat B."/>
            <person name="Guder C."/>
            <person name="Nakamura Y."/>
            <person name="Ozbek S."/>
            <person name="Watanabe H."/>
            <person name="Khalturin K."/>
            <person name="Hemmrich G."/>
            <person name="Franke A."/>
            <person name="Augustin R."/>
            <person name="Fraune S."/>
            <person name="Hayakawa E."/>
            <person name="Hayakawa S."/>
            <person name="Hirose M."/>
            <person name="Hwang J."/>
            <person name="Ikeo K."/>
            <person name="Nishimiya-Fujisawa C."/>
            <person name="Ogura A."/>
            <person name="Takahashi T."/>
            <person name="Steinmetz P.R."/>
            <person name="Zhang X."/>
            <person name="Aufschnaiter R."/>
            <person name="Eder M.K."/>
            <person name="Gorny A.K."/>
            <person name="Salvenmoser W."/>
            <person name="Heimberg A.M."/>
            <person name="Wheeler B.M."/>
            <person name="Peterson K.J."/>
            <person name="Boettger A."/>
            <person name="Tischler P."/>
            <person name="Wolf A."/>
            <person name="Gojobori T."/>
            <person name="Remington K.A."/>
            <person name="Strausberg R.L."/>
            <person name="Venter J."/>
            <person name="Technau U."/>
            <person name="Hobmayer B."/>
            <person name="Bosch T.C."/>
            <person name="Holstein T.W."/>
            <person name="Fujisawa T."/>
            <person name="Bode H.R."/>
            <person name="David C.N."/>
            <person name="Rokhsar D.S."/>
            <person name="Steele R.E."/>
        </authorList>
    </citation>
    <scope>NUCLEOTIDE SEQUENCE</scope>
</reference>